<dbReference type="Gene3D" id="2.60.120.260">
    <property type="entry name" value="Galactose-binding domain-like"/>
    <property type="match status" value="1"/>
</dbReference>
<dbReference type="SUPFAM" id="SSF55486">
    <property type="entry name" value="Metalloproteases ('zincins'), catalytic domain"/>
    <property type="match status" value="1"/>
</dbReference>
<reference evidence="3" key="1">
    <citation type="journal article" date="2019" name="Int. J. Syst. Evol. Microbiol.">
        <title>The Global Catalogue of Microorganisms (GCM) 10K type strain sequencing project: providing services to taxonomists for standard genome sequencing and annotation.</title>
        <authorList>
            <consortium name="The Broad Institute Genomics Platform"/>
            <consortium name="The Broad Institute Genome Sequencing Center for Infectious Disease"/>
            <person name="Wu L."/>
            <person name="Ma J."/>
        </authorList>
    </citation>
    <scope>NUCLEOTIDE SEQUENCE [LARGE SCALE GENOMIC DNA]</scope>
    <source>
        <strain evidence="3">JCM 17224</strain>
    </source>
</reference>
<keyword evidence="3" id="KW-1185">Reference proteome</keyword>
<organism evidence="2 3">
    <name type="scientific">Hymenobacter fastidiosus</name>
    <dbReference type="NCBI Taxonomy" id="486264"/>
    <lineage>
        <taxon>Bacteria</taxon>
        <taxon>Pseudomonadati</taxon>
        <taxon>Bacteroidota</taxon>
        <taxon>Cytophagia</taxon>
        <taxon>Cytophagales</taxon>
        <taxon>Hymenobacteraceae</taxon>
        <taxon>Hymenobacter</taxon>
    </lineage>
</organism>
<dbReference type="EMBL" id="BAABDJ010000035">
    <property type="protein sequence ID" value="GAA4013846.1"/>
    <property type="molecule type" value="Genomic_DNA"/>
</dbReference>
<evidence type="ECO:0000256" key="1">
    <source>
        <dbReference type="SAM" id="SignalP"/>
    </source>
</evidence>
<accession>A0ABP7SMV5</accession>
<sequence>MKKLLLLPALLLATWHSAQAQTFVKDSGPAPATICYSRAEDMHTKLTLPAAFVEQQRTGQRRSTAAKIEVTYTGFTPQAQAAFRHAVKIWESVLLSPITIRVQATWTPLAAGVLGSAGATAYYRDISGATRSDVIYPAALAEKIAGQELNAVTVPDINARFNSNFTWYYGLDGNVPAGQYDLVTVVLHELGHGLGFIAGTSYNAGVGTYGTLPSIFSTYLENQAGQSLTNPALFPNPSTALGTQLISNNVYFNSELAKAINGGVRPRIYAPTTYSAGSSISHLDEATYPAGDINSLMSPQVGAAEAMHNPGPLTLRMFDEMGWFNTAIRHTKLPDSETSQNFPVTATIVSDGTVTPGSVKLHYAVDNGPLVVVPMTNTSGNRYQGVISNPGLNRTVSYFITAADNETGRTYTAPAAPRPNVTTVVRYSFVVGPDATVPVVQHKPLTYLFTSQLPYQLTVRATDNVGVATVTVEYAVNGVARPALVLTRQGSTDIFSGPLGATAGPVVAGDVLTYRIVARDAAANVNQALSPATGTYTVNIVNFKPAQAVYSNNLNSAAPLDFVGEGFSITQPAGFSNGAIHSDHQYYDDSTLIYQMLVPIIISPVVTTLSFDEIALIEPGESGSVFGQEAFYDYVVVEGSKDNGATWTPVADGYDARFRPNWLTTWNSSTTAAGNSNGVGTSALFASHSFNLRNRFATGDVVRLRFRLFGDPGAHGWGWAIDNLNVQNIVTSVADDLEAAGGLSVYPNPNAGQFRLRATFAKPTSGLELLVRNSLGQLVYRQSVAAAAGQLDLPVDLSKFARGLYQVSLGAPGDAAFRKVLIQK</sequence>
<dbReference type="Proteomes" id="UP001500567">
    <property type="component" value="Unassembled WGS sequence"/>
</dbReference>
<dbReference type="Gene3D" id="3.40.390.10">
    <property type="entry name" value="Collagenase (Catalytic Domain)"/>
    <property type="match status" value="1"/>
</dbReference>
<dbReference type="InterPro" id="IPR024079">
    <property type="entry name" value="MetalloPept_cat_dom_sf"/>
</dbReference>
<feature type="signal peptide" evidence="1">
    <location>
        <begin position="1"/>
        <end position="20"/>
    </location>
</feature>
<evidence type="ECO:0000313" key="2">
    <source>
        <dbReference type="EMBL" id="GAA4013846.1"/>
    </source>
</evidence>
<feature type="chain" id="PRO_5046965504" description="T9SS type A sorting domain-containing protein" evidence="1">
    <location>
        <begin position="21"/>
        <end position="824"/>
    </location>
</feature>
<evidence type="ECO:0008006" key="4">
    <source>
        <dbReference type="Google" id="ProtNLM"/>
    </source>
</evidence>
<evidence type="ECO:0000313" key="3">
    <source>
        <dbReference type="Proteomes" id="UP001500567"/>
    </source>
</evidence>
<name>A0ABP7SMV5_9BACT</name>
<comment type="caution">
    <text evidence="2">The sequence shown here is derived from an EMBL/GenBank/DDBJ whole genome shotgun (WGS) entry which is preliminary data.</text>
</comment>
<protein>
    <recommendedName>
        <fullName evidence="4">T9SS type A sorting domain-containing protein</fullName>
    </recommendedName>
</protein>
<gene>
    <name evidence="2" type="ORF">GCM10022408_28710</name>
</gene>
<proteinExistence type="predicted"/>
<dbReference type="RefSeq" id="WP_345073926.1">
    <property type="nucleotide sequence ID" value="NZ_BAABDJ010000035.1"/>
</dbReference>
<keyword evidence="1" id="KW-0732">Signal</keyword>